<comment type="subcellular location">
    <subcellularLocation>
        <location evidence="1">Membrane</location>
        <topology evidence="1">Multi-pass membrane protein</topology>
    </subcellularLocation>
</comment>
<name>A0A1I7ASI8_9BACT</name>
<evidence type="ECO:0000256" key="2">
    <source>
        <dbReference type="ARBA" id="ARBA00022692"/>
    </source>
</evidence>
<feature type="transmembrane region" description="Helical" evidence="5">
    <location>
        <begin position="408"/>
        <end position="430"/>
    </location>
</feature>
<sequence length="469" mass="53223">MSLLFFLLITIAVAAGFLWATRKMVFEGNWDYFIFFLLGYLPIYITCLSLVYLVTRSPEAVLVFQSLKELIVLIAAFAFVIFQRKPFDYALRLQTTDWLMIFFLGLTVLFLVLPIGLASFTNKLLYFKGMIIPGLIYFLGRNSRMTEIDLTYVFQFLFVITIAAFLVNVFEGIILDTHLQQFTGYALFNLEISGLEPAGHYGLTWTFESTNAMKRFASFFANPLELASSVLMGFSAGLIWFLTSKRGMNWFYIFIMFCSIGSLIFASSRAAFAAFFIMIIFIAIVFRLFKLIGFGIFFFLLFTAYVLFFASDDLLFYVIDTLKMQDTSSVGHVVEWALAFDSMLSNPLGIGLAMSGNFGSVTDELRVGGENQFLIYGVQLGWLGMLLYISMLISGIRESIIVFKTSDNLNIARIAFVAGTVKVGLLLPMFTANVEIYAFVSWISWWMIGLSVREYSRIKLETNRNGLKI</sequence>
<accession>A0A1I7ASI8</accession>
<dbReference type="Pfam" id="PF04932">
    <property type="entry name" value="Wzy_C"/>
    <property type="match status" value="1"/>
</dbReference>
<keyword evidence="8" id="KW-1185">Reference proteome</keyword>
<feature type="transmembrane region" description="Helical" evidence="5">
    <location>
        <begin position="373"/>
        <end position="396"/>
    </location>
</feature>
<feature type="transmembrane region" description="Helical" evidence="5">
    <location>
        <begin position="249"/>
        <end position="266"/>
    </location>
</feature>
<reference evidence="8" key="1">
    <citation type="submission" date="2016-10" db="EMBL/GenBank/DDBJ databases">
        <authorList>
            <person name="Varghese N."/>
            <person name="Submissions S."/>
        </authorList>
    </citation>
    <scope>NUCLEOTIDE SEQUENCE [LARGE SCALE GENOMIC DNA]</scope>
    <source>
        <strain evidence="8">DSM 23445</strain>
    </source>
</reference>
<feature type="transmembrane region" description="Helical" evidence="5">
    <location>
        <begin position="61"/>
        <end position="82"/>
    </location>
</feature>
<feature type="transmembrane region" description="Helical" evidence="5">
    <location>
        <begin position="436"/>
        <end position="455"/>
    </location>
</feature>
<gene>
    <name evidence="7" type="ORF">SAMN04489724_2171</name>
</gene>
<evidence type="ECO:0000256" key="5">
    <source>
        <dbReference type="SAM" id="Phobius"/>
    </source>
</evidence>
<feature type="transmembrane region" description="Helical" evidence="5">
    <location>
        <begin position="272"/>
        <end position="289"/>
    </location>
</feature>
<evidence type="ECO:0000313" key="7">
    <source>
        <dbReference type="EMBL" id="SFT77857.1"/>
    </source>
</evidence>
<evidence type="ECO:0000256" key="3">
    <source>
        <dbReference type="ARBA" id="ARBA00022989"/>
    </source>
</evidence>
<feature type="transmembrane region" description="Helical" evidence="5">
    <location>
        <begin position="223"/>
        <end position="242"/>
    </location>
</feature>
<dbReference type="OrthoDB" id="817530at2"/>
<evidence type="ECO:0000256" key="4">
    <source>
        <dbReference type="ARBA" id="ARBA00023136"/>
    </source>
</evidence>
<feature type="transmembrane region" description="Helical" evidence="5">
    <location>
        <begin position="152"/>
        <end position="170"/>
    </location>
</feature>
<dbReference type="RefSeq" id="WP_091692721.1">
    <property type="nucleotide sequence ID" value="NZ_FPBF01000002.1"/>
</dbReference>
<protein>
    <submittedName>
        <fullName evidence="7">O-antigen ligase like membrane protein</fullName>
    </submittedName>
</protein>
<evidence type="ECO:0000256" key="1">
    <source>
        <dbReference type="ARBA" id="ARBA00004141"/>
    </source>
</evidence>
<feature type="domain" description="O-antigen ligase-related" evidence="6">
    <location>
        <begin position="255"/>
        <end position="389"/>
    </location>
</feature>
<feature type="transmembrane region" description="Helical" evidence="5">
    <location>
        <begin position="296"/>
        <end position="319"/>
    </location>
</feature>
<dbReference type="Proteomes" id="UP000199673">
    <property type="component" value="Unassembled WGS sequence"/>
</dbReference>
<evidence type="ECO:0000259" key="6">
    <source>
        <dbReference type="Pfam" id="PF04932"/>
    </source>
</evidence>
<dbReference type="STRING" id="305507.SAMN04489724_2171"/>
<keyword evidence="3 5" id="KW-1133">Transmembrane helix</keyword>
<dbReference type="AlphaFoldDB" id="A0A1I7ASI8"/>
<organism evidence="7 8">
    <name type="scientific">Algoriphagus locisalis</name>
    <dbReference type="NCBI Taxonomy" id="305507"/>
    <lineage>
        <taxon>Bacteria</taxon>
        <taxon>Pseudomonadati</taxon>
        <taxon>Bacteroidota</taxon>
        <taxon>Cytophagia</taxon>
        <taxon>Cytophagales</taxon>
        <taxon>Cyclobacteriaceae</taxon>
        <taxon>Algoriphagus</taxon>
    </lineage>
</organism>
<dbReference type="GO" id="GO:0016874">
    <property type="term" value="F:ligase activity"/>
    <property type="evidence" value="ECO:0007669"/>
    <property type="project" value="UniProtKB-KW"/>
</dbReference>
<keyword evidence="2 5" id="KW-0812">Transmembrane</keyword>
<feature type="transmembrane region" description="Helical" evidence="5">
    <location>
        <begin position="32"/>
        <end position="54"/>
    </location>
</feature>
<keyword evidence="4 5" id="KW-0472">Membrane</keyword>
<dbReference type="InterPro" id="IPR007016">
    <property type="entry name" value="O-antigen_ligase-rel_domated"/>
</dbReference>
<dbReference type="GO" id="GO:0016020">
    <property type="term" value="C:membrane"/>
    <property type="evidence" value="ECO:0007669"/>
    <property type="project" value="UniProtKB-SubCell"/>
</dbReference>
<keyword evidence="7" id="KW-0436">Ligase</keyword>
<dbReference type="EMBL" id="FPBF01000002">
    <property type="protein sequence ID" value="SFT77857.1"/>
    <property type="molecule type" value="Genomic_DNA"/>
</dbReference>
<proteinExistence type="predicted"/>
<feature type="transmembrane region" description="Helical" evidence="5">
    <location>
        <begin position="98"/>
        <end position="117"/>
    </location>
</feature>
<evidence type="ECO:0000313" key="8">
    <source>
        <dbReference type="Proteomes" id="UP000199673"/>
    </source>
</evidence>